<evidence type="ECO:0000256" key="2">
    <source>
        <dbReference type="ARBA" id="ARBA00008198"/>
    </source>
</evidence>
<organism evidence="11">
    <name type="scientific">Tmesipteris elongata</name>
    <name type="common">Slender fork-fern</name>
    <dbReference type="NCBI Taxonomy" id="50272"/>
    <lineage>
        <taxon>Eukaryota</taxon>
        <taxon>Viridiplantae</taxon>
        <taxon>Streptophyta</taxon>
        <taxon>Embryophyta</taxon>
        <taxon>Tracheophyta</taxon>
        <taxon>Polypodiopsida</taxon>
        <taxon>Ophioglossidae</taxon>
        <taxon>Psilotales</taxon>
        <taxon>Psilotaceae</taxon>
        <taxon>Tmesipteris</taxon>
    </lineage>
</organism>
<accession>A0A059U424</accession>
<keyword evidence="4 10" id="KW-0602">Photosynthesis</keyword>
<evidence type="ECO:0000256" key="8">
    <source>
        <dbReference type="ARBA" id="ARBA00023136"/>
    </source>
</evidence>
<name>A0A059U424_TMEEL</name>
<dbReference type="NCBIfam" id="NF002712">
    <property type="entry name" value="PRK02542.1"/>
    <property type="match status" value="1"/>
</dbReference>
<comment type="similarity">
    <text evidence="2 10">Belongs to the Ycf4 family.</text>
</comment>
<evidence type="ECO:0000256" key="3">
    <source>
        <dbReference type="ARBA" id="ARBA00015395"/>
    </source>
</evidence>
<evidence type="ECO:0000256" key="5">
    <source>
        <dbReference type="ARBA" id="ARBA00022692"/>
    </source>
</evidence>
<comment type="function">
    <text evidence="1 10">Seems to be required for the assembly of the photosystem I complex.</text>
</comment>
<keyword evidence="7 10" id="KW-0793">Thylakoid</keyword>
<evidence type="ECO:0000256" key="1">
    <source>
        <dbReference type="ARBA" id="ARBA00002862"/>
    </source>
</evidence>
<keyword evidence="6 10" id="KW-1133">Transmembrane helix</keyword>
<evidence type="ECO:0000313" key="11">
    <source>
        <dbReference type="EMBL" id="AHZ58073.1"/>
    </source>
</evidence>
<evidence type="ECO:0000256" key="7">
    <source>
        <dbReference type="ARBA" id="ARBA00023078"/>
    </source>
</evidence>
<dbReference type="GO" id="GO:0009522">
    <property type="term" value="C:photosystem I"/>
    <property type="evidence" value="ECO:0007669"/>
    <property type="project" value="InterPro"/>
</dbReference>
<gene>
    <name evidence="10 11" type="primary">ycf4</name>
</gene>
<dbReference type="AlphaFoldDB" id="A0A059U424"/>
<geneLocation type="plastid" evidence="11"/>
<evidence type="ECO:0000256" key="9">
    <source>
        <dbReference type="ARBA" id="ARBA00046286"/>
    </source>
</evidence>
<feature type="transmembrane region" description="Helical" evidence="10">
    <location>
        <begin position="21"/>
        <end position="39"/>
    </location>
</feature>
<evidence type="ECO:0000256" key="6">
    <source>
        <dbReference type="ARBA" id="ARBA00022989"/>
    </source>
</evidence>
<comment type="subcellular location">
    <subcellularLocation>
        <location evidence="10">Cellular thylakoid membrane</location>
        <topology evidence="10">Multi-pass membrane protein</topology>
    </subcellularLocation>
    <subcellularLocation>
        <location evidence="9">Plastid thylakoid membrane</location>
        <topology evidence="9">Multi-pass membrane protein</topology>
    </subcellularLocation>
</comment>
<keyword evidence="5 10" id="KW-0812">Transmembrane</keyword>
<dbReference type="InterPro" id="IPR003359">
    <property type="entry name" value="PSI_Ycf4_assembly"/>
</dbReference>
<evidence type="ECO:0000256" key="10">
    <source>
        <dbReference type="HAMAP-Rule" id="MF_00437"/>
    </source>
</evidence>
<proteinExistence type="inferred from homology"/>
<keyword evidence="11" id="KW-0934">Plastid</keyword>
<protein>
    <recommendedName>
        <fullName evidence="3 10">Photosystem I assembly protein Ycf4</fullName>
    </recommendedName>
</protein>
<keyword evidence="8 10" id="KW-0472">Membrane</keyword>
<dbReference type="GO" id="GO:0055035">
    <property type="term" value="C:plastid thylakoid membrane"/>
    <property type="evidence" value="ECO:0007669"/>
    <property type="project" value="UniProtKB-SubCell"/>
</dbReference>
<dbReference type="PANTHER" id="PTHR33288:SF4">
    <property type="entry name" value="PHOTOSYSTEM I ASSEMBLY PROTEIN YCF4"/>
    <property type="match status" value="1"/>
</dbReference>
<dbReference type="PANTHER" id="PTHR33288">
    <property type="match status" value="1"/>
</dbReference>
<reference evidence="11" key="1">
    <citation type="journal article" date="2014" name="Genome Biol. Evol.">
        <title>Two new fern chloroplasts and decelerated evolution linked to the long generation time in tree ferns.</title>
        <authorList>
            <person name="Zhong B."/>
            <person name="Fong R."/>
            <person name="Collins L.J."/>
            <person name="McLenachan P.A."/>
            <person name="Penny D."/>
        </authorList>
    </citation>
    <scope>NUCLEOTIDE SEQUENCE</scope>
</reference>
<sequence length="184" mass="20993">MKRQSEWIRVESIRGARRISNYCWAFILVLGALGFLLVGSSSYLGKDLIPFLSSQQIVFIPQGIVMCFYGIAGLSLGFYLGFAISWDVGNGYNLFDKQNGIVRIFRWGFPGENRRICIQFSMKDIQAIGLEIREGIYSRRIIYMRMKGQQKIFLTHIGENSTLKEIEEKAAKLARFLCVSIEGI</sequence>
<feature type="transmembrane region" description="Helical" evidence="10">
    <location>
        <begin position="59"/>
        <end position="82"/>
    </location>
</feature>
<dbReference type="Pfam" id="PF02392">
    <property type="entry name" value="Ycf4"/>
    <property type="match status" value="1"/>
</dbReference>
<dbReference type="GO" id="GO:0015979">
    <property type="term" value="P:photosynthesis"/>
    <property type="evidence" value="ECO:0007669"/>
    <property type="project" value="UniProtKB-UniRule"/>
</dbReference>
<dbReference type="HAMAP" id="MF_00437">
    <property type="entry name" value="Ycf4"/>
    <property type="match status" value="1"/>
</dbReference>
<evidence type="ECO:0000256" key="4">
    <source>
        <dbReference type="ARBA" id="ARBA00022531"/>
    </source>
</evidence>
<dbReference type="EMBL" id="KJ569699">
    <property type="protein sequence ID" value="AHZ58073.1"/>
    <property type="molecule type" value="Genomic_DNA"/>
</dbReference>